<proteinExistence type="predicted"/>
<evidence type="ECO:0000256" key="1">
    <source>
        <dbReference type="SAM" id="Phobius"/>
    </source>
</evidence>
<feature type="transmembrane region" description="Helical" evidence="1">
    <location>
        <begin position="35"/>
        <end position="55"/>
    </location>
</feature>
<gene>
    <name evidence="2" type="ORF">ACFQ21_23485</name>
</gene>
<evidence type="ECO:0008006" key="4">
    <source>
        <dbReference type="Google" id="ProtNLM"/>
    </source>
</evidence>
<keyword evidence="1" id="KW-0812">Transmembrane</keyword>
<sequence>MTLESFLLLFKTQTTLSALIVILSFIFFDKRQIEVKLIGLAFLLSMLGDFAVYFLPLRGKDVNIPSHISFILIFIITCVLFNLSLKNKYKTMITWLCVLFSLAAICNLLFVQKKDINSYNQIGSAIIFLFFSILYFYRLLIDLPAQQLHRLPMFWFCTSILIFNAGTLFLSVFTTYLVEVLHNDFLFYGTFQIIMYIIQHMVVMIGLWQDLRNIKSPSSSPSVP</sequence>
<feature type="transmembrane region" description="Helical" evidence="1">
    <location>
        <begin position="185"/>
        <end position="208"/>
    </location>
</feature>
<dbReference type="RefSeq" id="WP_377583285.1">
    <property type="nucleotide sequence ID" value="NZ_JBHTKA010000008.1"/>
</dbReference>
<protein>
    <recommendedName>
        <fullName evidence="4">YhhN-like protein</fullName>
    </recommendedName>
</protein>
<organism evidence="2 3">
    <name type="scientific">Ohtaekwangia kribbensis</name>
    <dbReference type="NCBI Taxonomy" id="688913"/>
    <lineage>
        <taxon>Bacteria</taxon>
        <taxon>Pseudomonadati</taxon>
        <taxon>Bacteroidota</taxon>
        <taxon>Cytophagia</taxon>
        <taxon>Cytophagales</taxon>
        <taxon>Fulvivirgaceae</taxon>
        <taxon>Ohtaekwangia</taxon>
    </lineage>
</organism>
<name>A0ABW3K8A0_9BACT</name>
<feature type="transmembrane region" description="Helical" evidence="1">
    <location>
        <begin position="122"/>
        <end position="141"/>
    </location>
</feature>
<feature type="transmembrane region" description="Helical" evidence="1">
    <location>
        <begin position="6"/>
        <end position="28"/>
    </location>
</feature>
<dbReference type="Proteomes" id="UP001597112">
    <property type="component" value="Unassembled WGS sequence"/>
</dbReference>
<feature type="transmembrane region" description="Helical" evidence="1">
    <location>
        <begin position="92"/>
        <end position="110"/>
    </location>
</feature>
<keyword evidence="1" id="KW-1133">Transmembrane helix</keyword>
<keyword evidence="1" id="KW-0472">Membrane</keyword>
<dbReference type="EMBL" id="JBHTKA010000008">
    <property type="protein sequence ID" value="MFD1002308.1"/>
    <property type="molecule type" value="Genomic_DNA"/>
</dbReference>
<keyword evidence="3" id="KW-1185">Reference proteome</keyword>
<evidence type="ECO:0000313" key="2">
    <source>
        <dbReference type="EMBL" id="MFD1002308.1"/>
    </source>
</evidence>
<accession>A0ABW3K8A0</accession>
<feature type="transmembrane region" description="Helical" evidence="1">
    <location>
        <begin position="153"/>
        <end position="173"/>
    </location>
</feature>
<reference evidence="3" key="1">
    <citation type="journal article" date="2019" name="Int. J. Syst. Evol. Microbiol.">
        <title>The Global Catalogue of Microorganisms (GCM) 10K type strain sequencing project: providing services to taxonomists for standard genome sequencing and annotation.</title>
        <authorList>
            <consortium name="The Broad Institute Genomics Platform"/>
            <consortium name="The Broad Institute Genome Sequencing Center for Infectious Disease"/>
            <person name="Wu L."/>
            <person name="Ma J."/>
        </authorList>
    </citation>
    <scope>NUCLEOTIDE SEQUENCE [LARGE SCALE GENOMIC DNA]</scope>
    <source>
        <strain evidence="3">CCUG 58938</strain>
    </source>
</reference>
<feature type="transmembrane region" description="Helical" evidence="1">
    <location>
        <begin position="67"/>
        <end position="85"/>
    </location>
</feature>
<comment type="caution">
    <text evidence="2">The sequence shown here is derived from an EMBL/GenBank/DDBJ whole genome shotgun (WGS) entry which is preliminary data.</text>
</comment>
<evidence type="ECO:0000313" key="3">
    <source>
        <dbReference type="Proteomes" id="UP001597112"/>
    </source>
</evidence>